<dbReference type="PANTHER" id="PTHR12526">
    <property type="entry name" value="GLYCOSYLTRANSFERASE"/>
    <property type="match status" value="1"/>
</dbReference>
<comment type="caution">
    <text evidence="5">The sequence shown here is derived from an EMBL/GenBank/DDBJ whole genome shotgun (WGS) entry which is preliminary data.</text>
</comment>
<keyword evidence="1 5" id="KW-0328">Glycosyltransferase</keyword>
<dbReference type="Pfam" id="PF13579">
    <property type="entry name" value="Glyco_trans_4_4"/>
    <property type="match status" value="1"/>
</dbReference>
<name>A0ABU1ALB7_9BACT</name>
<proteinExistence type="predicted"/>
<organism evidence="5 6">
    <name type="scientific">Thalassobacterium sedimentorum</name>
    <dbReference type="NCBI Taxonomy" id="3041258"/>
    <lineage>
        <taxon>Bacteria</taxon>
        <taxon>Pseudomonadati</taxon>
        <taxon>Verrucomicrobiota</taxon>
        <taxon>Opitutia</taxon>
        <taxon>Puniceicoccales</taxon>
        <taxon>Coraliomargaritaceae</taxon>
        <taxon>Thalassobacterium</taxon>
    </lineage>
</organism>
<dbReference type="EC" id="2.4.-.-" evidence="5"/>
<dbReference type="PANTHER" id="PTHR12526:SF510">
    <property type="entry name" value="D-INOSITOL 3-PHOSPHATE GLYCOSYLTRANSFERASE"/>
    <property type="match status" value="1"/>
</dbReference>
<keyword evidence="2 5" id="KW-0808">Transferase</keyword>
<gene>
    <name evidence="5" type="ORF">QEH59_14220</name>
</gene>
<evidence type="ECO:0000313" key="5">
    <source>
        <dbReference type="EMBL" id="MDQ8195585.1"/>
    </source>
</evidence>
<dbReference type="InterPro" id="IPR028098">
    <property type="entry name" value="Glyco_trans_4-like_N"/>
</dbReference>
<sequence>MNDCIQVGSDLLTNKGGIYQACKDYYSALDGRILSITDPQQSLDGKDASVAYFMTGKNPMSRLSGYMPHQERTRFYQCLAEGHSALFLHGCYRLSAHYVMTASKQKGTPYVFVPHGGLDPWVFTYRRAVKLMWMRMYGLRILRNADTVLAMTRNEMAKIQRFVGVLPNQRVIYLPLDINGCKYTKDRAVVRAERGIPLDACVLCYLGRLHHMKRPQETIEAVLAASNNIHLVVAGPDDSVTAESLKQYVDKHDARDRIHVTGPIYGDEKYNLLSACDAYISLSHRENFNYTAAEAMAMSLPVILSPGNDLQGEILDANCGWMLDSLDASTVKESLLAFEQTSPDDLLRKGSNGKQWVLDHLTFEHFQSQLQELVGSL</sequence>
<evidence type="ECO:0000259" key="4">
    <source>
        <dbReference type="Pfam" id="PF13579"/>
    </source>
</evidence>
<feature type="domain" description="Glycosyl transferase family 1" evidence="3">
    <location>
        <begin position="190"/>
        <end position="344"/>
    </location>
</feature>
<evidence type="ECO:0000313" key="6">
    <source>
        <dbReference type="Proteomes" id="UP001243717"/>
    </source>
</evidence>
<dbReference type="InterPro" id="IPR001296">
    <property type="entry name" value="Glyco_trans_1"/>
</dbReference>
<evidence type="ECO:0000256" key="2">
    <source>
        <dbReference type="ARBA" id="ARBA00022679"/>
    </source>
</evidence>
<protein>
    <submittedName>
        <fullName evidence="5">Glycosyltransferase</fullName>
        <ecNumber evidence="5">2.4.-.-</ecNumber>
    </submittedName>
</protein>
<feature type="domain" description="Glycosyltransferase subfamily 4-like N-terminal" evidence="4">
    <location>
        <begin position="65"/>
        <end position="176"/>
    </location>
</feature>
<dbReference type="RefSeq" id="WP_308986035.1">
    <property type="nucleotide sequence ID" value="NZ_JARXIC010000027.1"/>
</dbReference>
<reference evidence="5 6" key="1">
    <citation type="submission" date="2023-04" db="EMBL/GenBank/DDBJ databases">
        <title>A novel bacteria isolated from coastal sediment.</title>
        <authorList>
            <person name="Liu X.-J."/>
            <person name="Du Z.-J."/>
        </authorList>
    </citation>
    <scope>NUCLEOTIDE SEQUENCE [LARGE SCALE GENOMIC DNA]</scope>
    <source>
        <strain evidence="5 6">SDUM461004</strain>
    </source>
</reference>
<dbReference type="SUPFAM" id="SSF53756">
    <property type="entry name" value="UDP-Glycosyltransferase/glycogen phosphorylase"/>
    <property type="match status" value="1"/>
</dbReference>
<evidence type="ECO:0000256" key="1">
    <source>
        <dbReference type="ARBA" id="ARBA00022676"/>
    </source>
</evidence>
<dbReference type="EMBL" id="JARXIC010000027">
    <property type="protein sequence ID" value="MDQ8195585.1"/>
    <property type="molecule type" value="Genomic_DNA"/>
</dbReference>
<dbReference type="GO" id="GO:0016757">
    <property type="term" value="F:glycosyltransferase activity"/>
    <property type="evidence" value="ECO:0007669"/>
    <property type="project" value="UniProtKB-KW"/>
</dbReference>
<dbReference type="Pfam" id="PF00534">
    <property type="entry name" value="Glycos_transf_1"/>
    <property type="match status" value="1"/>
</dbReference>
<dbReference type="Gene3D" id="3.40.50.2000">
    <property type="entry name" value="Glycogen Phosphorylase B"/>
    <property type="match status" value="2"/>
</dbReference>
<accession>A0ABU1ALB7</accession>
<keyword evidence="6" id="KW-1185">Reference proteome</keyword>
<dbReference type="Proteomes" id="UP001243717">
    <property type="component" value="Unassembled WGS sequence"/>
</dbReference>
<evidence type="ECO:0000259" key="3">
    <source>
        <dbReference type="Pfam" id="PF00534"/>
    </source>
</evidence>